<accession>A0A397UU09</accession>
<evidence type="ECO:0000313" key="1">
    <source>
        <dbReference type="EMBL" id="RIB13302.1"/>
    </source>
</evidence>
<evidence type="ECO:0000313" key="2">
    <source>
        <dbReference type="Proteomes" id="UP000266673"/>
    </source>
</evidence>
<dbReference type="EMBL" id="QKWP01000936">
    <property type="protein sequence ID" value="RIB13302.1"/>
    <property type="molecule type" value="Genomic_DNA"/>
</dbReference>
<protein>
    <submittedName>
        <fullName evidence="1">Uncharacterized protein</fullName>
    </submittedName>
</protein>
<proteinExistence type="predicted"/>
<sequence length="63" mass="7186">MPNYLQQKLTSKLLNFQNLSISLNSSLIPSTQCSRIYDSASQNLFISNHIDYCDNGDNNCRRS</sequence>
<comment type="caution">
    <text evidence="1">The sequence shown here is derived from an EMBL/GenBank/DDBJ whole genome shotgun (WGS) entry which is preliminary data.</text>
</comment>
<dbReference type="Proteomes" id="UP000266673">
    <property type="component" value="Unassembled WGS sequence"/>
</dbReference>
<keyword evidence="2" id="KW-1185">Reference proteome</keyword>
<organism evidence="1 2">
    <name type="scientific">Gigaspora rosea</name>
    <dbReference type="NCBI Taxonomy" id="44941"/>
    <lineage>
        <taxon>Eukaryota</taxon>
        <taxon>Fungi</taxon>
        <taxon>Fungi incertae sedis</taxon>
        <taxon>Mucoromycota</taxon>
        <taxon>Glomeromycotina</taxon>
        <taxon>Glomeromycetes</taxon>
        <taxon>Diversisporales</taxon>
        <taxon>Gigasporaceae</taxon>
        <taxon>Gigaspora</taxon>
    </lineage>
</organism>
<name>A0A397UU09_9GLOM</name>
<gene>
    <name evidence="1" type="ORF">C2G38_2198234</name>
</gene>
<dbReference type="AlphaFoldDB" id="A0A397UU09"/>
<reference evidence="1 2" key="1">
    <citation type="submission" date="2018-06" db="EMBL/GenBank/DDBJ databases">
        <title>Comparative genomics reveals the genomic features of Rhizophagus irregularis, R. cerebriforme, R. diaphanum and Gigaspora rosea, and their symbiotic lifestyle signature.</title>
        <authorList>
            <person name="Morin E."/>
            <person name="San Clemente H."/>
            <person name="Chen E.C.H."/>
            <person name="De La Providencia I."/>
            <person name="Hainaut M."/>
            <person name="Kuo A."/>
            <person name="Kohler A."/>
            <person name="Murat C."/>
            <person name="Tang N."/>
            <person name="Roy S."/>
            <person name="Loubradou J."/>
            <person name="Henrissat B."/>
            <person name="Grigoriev I.V."/>
            <person name="Corradi N."/>
            <person name="Roux C."/>
            <person name="Martin F.M."/>
        </authorList>
    </citation>
    <scope>NUCLEOTIDE SEQUENCE [LARGE SCALE GENOMIC DNA]</scope>
    <source>
        <strain evidence="1 2">DAOM 194757</strain>
    </source>
</reference>